<dbReference type="EC" id="2.7.7.24" evidence="3"/>
<proteinExistence type="inferred from homology"/>
<keyword evidence="7" id="KW-0479">Metal-binding</keyword>
<evidence type="ECO:0000256" key="6">
    <source>
        <dbReference type="ARBA" id="ARBA00022695"/>
    </source>
</evidence>
<evidence type="ECO:0000256" key="10">
    <source>
        <dbReference type="ARBA" id="ARBA00032598"/>
    </source>
</evidence>
<dbReference type="Proteomes" id="UP001314796">
    <property type="component" value="Unassembled WGS sequence"/>
</dbReference>
<protein>
    <recommendedName>
        <fullName evidence="4">Glucose-1-phosphate thymidylyltransferase</fullName>
        <ecNumber evidence="3">2.7.7.24</ecNumber>
    </recommendedName>
    <alternativeName>
        <fullName evidence="10">dTDP-glucose pyrophosphorylase</fullName>
    </alternativeName>
    <alternativeName>
        <fullName evidence="9">dTDP-glucose synthase</fullName>
    </alternativeName>
</protein>
<evidence type="ECO:0000259" key="12">
    <source>
        <dbReference type="Pfam" id="PF00483"/>
    </source>
</evidence>
<dbReference type="EMBL" id="JAFBEE010000002">
    <property type="protein sequence ID" value="MBM7613933.1"/>
    <property type="molecule type" value="Genomic_DNA"/>
</dbReference>
<organism evidence="13 14">
    <name type="scientific">Alkaliphilus hydrothermalis</name>
    <dbReference type="NCBI Taxonomy" id="1482730"/>
    <lineage>
        <taxon>Bacteria</taxon>
        <taxon>Bacillati</taxon>
        <taxon>Bacillota</taxon>
        <taxon>Clostridia</taxon>
        <taxon>Peptostreptococcales</taxon>
        <taxon>Natronincolaceae</taxon>
        <taxon>Alkaliphilus</taxon>
    </lineage>
</organism>
<dbReference type="PANTHER" id="PTHR43532">
    <property type="entry name" value="GLUCOSE-1-PHOSPHATE THYMIDYLYLTRANSFERASE"/>
    <property type="match status" value="1"/>
</dbReference>
<evidence type="ECO:0000256" key="4">
    <source>
        <dbReference type="ARBA" id="ARBA00017654"/>
    </source>
</evidence>
<evidence type="ECO:0000313" key="13">
    <source>
        <dbReference type="EMBL" id="MBM7613933.1"/>
    </source>
</evidence>
<dbReference type="Gene3D" id="3.90.550.10">
    <property type="entry name" value="Spore Coat Polysaccharide Biosynthesis Protein SpsA, Chain A"/>
    <property type="match status" value="1"/>
</dbReference>
<evidence type="ECO:0000256" key="1">
    <source>
        <dbReference type="ARBA" id="ARBA00001946"/>
    </source>
</evidence>
<feature type="domain" description="Nucleotidyl transferase" evidence="12">
    <location>
        <begin position="2"/>
        <end position="79"/>
    </location>
</feature>
<evidence type="ECO:0000256" key="5">
    <source>
        <dbReference type="ARBA" id="ARBA00022679"/>
    </source>
</evidence>
<keyword evidence="5" id="KW-0808">Transferase</keyword>
<name>A0ABS2NLX8_9FIRM</name>
<evidence type="ECO:0000313" key="14">
    <source>
        <dbReference type="Proteomes" id="UP001314796"/>
    </source>
</evidence>
<evidence type="ECO:0000256" key="8">
    <source>
        <dbReference type="ARBA" id="ARBA00022842"/>
    </source>
</evidence>
<sequence length="80" mass="9049">MQKYLGNGEKWGVNIVYLHQTSPLGLAHAVKISKKQLGNEDFVMVLGDNFFAVDLKDMIDHHKKNSNRVTVALKEVEDPQ</sequence>
<evidence type="ECO:0000256" key="11">
    <source>
        <dbReference type="ARBA" id="ARBA00049336"/>
    </source>
</evidence>
<dbReference type="InterPro" id="IPR005835">
    <property type="entry name" value="NTP_transferase_dom"/>
</dbReference>
<comment type="cofactor">
    <cofactor evidence="1">
        <name>Mg(2+)</name>
        <dbReference type="ChEBI" id="CHEBI:18420"/>
    </cofactor>
</comment>
<dbReference type="PANTHER" id="PTHR43532:SF1">
    <property type="entry name" value="GLUCOSE-1-PHOSPHATE THYMIDYLYLTRANSFERASE 1"/>
    <property type="match status" value="1"/>
</dbReference>
<evidence type="ECO:0000256" key="2">
    <source>
        <dbReference type="ARBA" id="ARBA00010480"/>
    </source>
</evidence>
<evidence type="ECO:0000256" key="7">
    <source>
        <dbReference type="ARBA" id="ARBA00022723"/>
    </source>
</evidence>
<dbReference type="InterPro" id="IPR005907">
    <property type="entry name" value="G1P_thy_trans_s"/>
</dbReference>
<keyword evidence="8" id="KW-0460">Magnesium</keyword>
<evidence type="ECO:0000256" key="9">
    <source>
        <dbReference type="ARBA" id="ARBA00032492"/>
    </source>
</evidence>
<keyword evidence="6" id="KW-0548">Nucleotidyltransferase</keyword>
<dbReference type="SUPFAM" id="SSF53448">
    <property type="entry name" value="Nucleotide-diphospho-sugar transferases"/>
    <property type="match status" value="1"/>
</dbReference>
<gene>
    <name evidence="13" type="ORF">JOC73_000442</name>
</gene>
<accession>A0ABS2NLX8</accession>
<comment type="catalytic activity">
    <reaction evidence="11">
        <text>dTTP + alpha-D-glucose 1-phosphate + H(+) = dTDP-alpha-D-glucose + diphosphate</text>
        <dbReference type="Rhea" id="RHEA:15225"/>
        <dbReference type="ChEBI" id="CHEBI:15378"/>
        <dbReference type="ChEBI" id="CHEBI:33019"/>
        <dbReference type="ChEBI" id="CHEBI:37568"/>
        <dbReference type="ChEBI" id="CHEBI:57477"/>
        <dbReference type="ChEBI" id="CHEBI:58601"/>
        <dbReference type="EC" id="2.7.7.24"/>
    </reaction>
</comment>
<dbReference type="Pfam" id="PF00483">
    <property type="entry name" value="NTP_transferase"/>
    <property type="match status" value="1"/>
</dbReference>
<evidence type="ECO:0000256" key="3">
    <source>
        <dbReference type="ARBA" id="ARBA00012461"/>
    </source>
</evidence>
<comment type="similarity">
    <text evidence="2">Belongs to the glucose-1-phosphate thymidylyltransferase family.</text>
</comment>
<dbReference type="InterPro" id="IPR029044">
    <property type="entry name" value="Nucleotide-diphossugar_trans"/>
</dbReference>
<keyword evidence="14" id="KW-1185">Reference proteome</keyword>
<comment type="caution">
    <text evidence="13">The sequence shown here is derived from an EMBL/GenBank/DDBJ whole genome shotgun (WGS) entry which is preliminary data.</text>
</comment>
<reference evidence="13 14" key="1">
    <citation type="submission" date="2021-01" db="EMBL/GenBank/DDBJ databases">
        <title>Genomic Encyclopedia of Type Strains, Phase IV (KMG-IV): sequencing the most valuable type-strain genomes for metagenomic binning, comparative biology and taxonomic classification.</title>
        <authorList>
            <person name="Goeker M."/>
        </authorList>
    </citation>
    <scope>NUCLEOTIDE SEQUENCE [LARGE SCALE GENOMIC DNA]</scope>
    <source>
        <strain evidence="13 14">DSM 25890</strain>
    </source>
</reference>